<feature type="domain" description="Outer membrane protein beta-barrel" evidence="5">
    <location>
        <begin position="374"/>
        <end position="781"/>
    </location>
</feature>
<evidence type="ECO:0000259" key="5">
    <source>
        <dbReference type="Pfam" id="PF14905"/>
    </source>
</evidence>
<dbReference type="EMBL" id="JAVRBG010000007">
    <property type="protein sequence ID" value="MDT0294710.1"/>
    <property type="molecule type" value="Genomic_DNA"/>
</dbReference>
<name>A0ABU2KJ11_9FLAO</name>
<accession>A0ABU2KJ11</accession>
<keyword evidence="2" id="KW-0472">Membrane</keyword>
<keyword evidence="3" id="KW-0998">Cell outer membrane</keyword>
<keyword evidence="4" id="KW-0732">Signal</keyword>
<dbReference type="Gene3D" id="2.40.170.20">
    <property type="entry name" value="TonB-dependent receptor, beta-barrel domain"/>
    <property type="match status" value="1"/>
</dbReference>
<dbReference type="PANTHER" id="PTHR40980:SF4">
    <property type="entry name" value="TONB-DEPENDENT RECEPTOR-LIKE BETA-BARREL DOMAIN-CONTAINING PROTEIN"/>
    <property type="match status" value="1"/>
</dbReference>
<dbReference type="InterPro" id="IPR036942">
    <property type="entry name" value="Beta-barrel_TonB_sf"/>
</dbReference>
<dbReference type="SUPFAM" id="SSF49464">
    <property type="entry name" value="Carboxypeptidase regulatory domain-like"/>
    <property type="match status" value="1"/>
</dbReference>
<sequence length="803" mass="92216">MKSKLPPLLFFLIVYPFISHAQYDIRGTVQDEQKSPIGYCNISLHEAKDSVFVKGAVTGDDGSFALTAVKEGDYILKASFVGYKSLMLPVKINDHKSLKTLLLKEDLARLEGVRISTKKPRIIKEVDKLIFEVENTSLSSGNTWDILNKTPGVINVGGDLKIRNTSATIYINDKKVYLTSAELNQLLNGLSAENIKQIEVIRNPSAKYDAGDGPILNIVTTTTLTPGYKGSLNGSYTQAVKPKYNLGTSHYYKTEKLNVFANYSYTNAKRFKEDEGYINFINTQNEVFERWRSNLDKDTQEQQHNLNFIADYEFDAKNKLSLNGTTLFTPQKDFSNRENTRIFDVNKVLDSSFNTTSELKNEFLNTAVDLTYVHVFNKENTQLSVNAHSTYYKKNNKQRLFTRYFNEQDMLLAENKFSTKGDQKINIYAGQADFETLFDTYQFSTGIKYASINSSSSLNFYDVETFAPTFENNDLNDDFRYQEKISSAYASIAKDWEKWSAKAGLRLEHTNREGESITLAEITTRDYTHFFPSLYLSYQAAKNHSLGFDYGRKIARPSYSSLNPFKYFINENNFQTGNPNLEAALSHSFNLNYTYKDAYSFDIYFHDNGENVTQLVFQDNENQFLRNVHGNMLESKSYGIDFFHGRSLRNWWYAQVILSGFHEEETFLALESSNVEVTNEINGFYASFYNGLTLSKDGTFTGDVTFLYISSLLQGSYQMNDMLNLSLGVRKSFWEKRAELSLHLADVFNSYATQLNSTYLNQDNGFFAHPENRYVRLGFKYHFGNFRLKDNQRTIKNEERGRL</sequence>
<dbReference type="PANTHER" id="PTHR40980">
    <property type="entry name" value="PLUG DOMAIN-CONTAINING PROTEIN"/>
    <property type="match status" value="1"/>
</dbReference>
<reference evidence="7" key="1">
    <citation type="submission" date="2023-07" db="EMBL/GenBank/DDBJ databases">
        <title>Isolating and identifying novel microbial strains from the Mariana Trench.</title>
        <authorList>
            <person name="Fu H."/>
        </authorList>
    </citation>
    <scope>NUCLEOTIDE SEQUENCE [LARGE SCALE GENOMIC DNA]</scope>
    <source>
        <strain evidence="7">T-y2</strain>
    </source>
</reference>
<evidence type="ECO:0000256" key="4">
    <source>
        <dbReference type="SAM" id="SignalP"/>
    </source>
</evidence>
<dbReference type="SUPFAM" id="SSF56935">
    <property type="entry name" value="Porins"/>
    <property type="match status" value="1"/>
</dbReference>
<feature type="signal peptide" evidence="4">
    <location>
        <begin position="1"/>
        <end position="21"/>
    </location>
</feature>
<evidence type="ECO:0000256" key="3">
    <source>
        <dbReference type="ARBA" id="ARBA00023237"/>
    </source>
</evidence>
<evidence type="ECO:0000256" key="2">
    <source>
        <dbReference type="ARBA" id="ARBA00023136"/>
    </source>
</evidence>
<dbReference type="InterPro" id="IPR041700">
    <property type="entry name" value="OMP_b-brl_3"/>
</dbReference>
<feature type="chain" id="PRO_5046314745" evidence="4">
    <location>
        <begin position="22"/>
        <end position="803"/>
    </location>
</feature>
<dbReference type="RefSeq" id="WP_311401640.1">
    <property type="nucleotide sequence ID" value="NZ_JAVRBG010000007.1"/>
</dbReference>
<dbReference type="Pfam" id="PF13715">
    <property type="entry name" value="CarbopepD_reg_2"/>
    <property type="match status" value="1"/>
</dbReference>
<keyword evidence="7" id="KW-1185">Reference proteome</keyword>
<proteinExistence type="predicted"/>
<evidence type="ECO:0000313" key="6">
    <source>
        <dbReference type="EMBL" id="MDT0294710.1"/>
    </source>
</evidence>
<comment type="caution">
    <text evidence="6">The sequence shown here is derived from an EMBL/GenBank/DDBJ whole genome shotgun (WGS) entry which is preliminary data.</text>
</comment>
<protein>
    <submittedName>
        <fullName evidence="6">Outer membrane beta-barrel family protein</fullName>
    </submittedName>
</protein>
<dbReference type="Proteomes" id="UP001182991">
    <property type="component" value="Unassembled WGS sequence"/>
</dbReference>
<gene>
    <name evidence="6" type="ORF">RLT85_08690</name>
</gene>
<comment type="subcellular location">
    <subcellularLocation>
        <location evidence="1">Cell outer membrane</location>
    </subcellularLocation>
</comment>
<dbReference type="Pfam" id="PF14905">
    <property type="entry name" value="OMP_b-brl_3"/>
    <property type="match status" value="1"/>
</dbReference>
<organism evidence="6 7">
    <name type="scientific">Mesonia ostreae</name>
    <dbReference type="NCBI Taxonomy" id="861110"/>
    <lineage>
        <taxon>Bacteria</taxon>
        <taxon>Pseudomonadati</taxon>
        <taxon>Bacteroidota</taxon>
        <taxon>Flavobacteriia</taxon>
        <taxon>Flavobacteriales</taxon>
        <taxon>Flavobacteriaceae</taxon>
        <taxon>Mesonia</taxon>
    </lineage>
</organism>
<evidence type="ECO:0000313" key="7">
    <source>
        <dbReference type="Proteomes" id="UP001182991"/>
    </source>
</evidence>
<evidence type="ECO:0000256" key="1">
    <source>
        <dbReference type="ARBA" id="ARBA00004442"/>
    </source>
</evidence>
<dbReference type="InterPro" id="IPR008969">
    <property type="entry name" value="CarboxyPept-like_regulatory"/>
</dbReference>
<dbReference type="Gene3D" id="2.60.40.1120">
    <property type="entry name" value="Carboxypeptidase-like, regulatory domain"/>
    <property type="match status" value="1"/>
</dbReference>